<reference evidence="2 3" key="1">
    <citation type="submission" date="2017-12" db="EMBL/GenBank/DDBJ databases">
        <title>High-resolution comparative analysis of great ape genomes.</title>
        <authorList>
            <person name="Pollen A."/>
            <person name="Hastie A."/>
            <person name="Hormozdiari F."/>
            <person name="Dougherty M."/>
            <person name="Liu R."/>
            <person name="Chaisson M."/>
            <person name="Hoppe E."/>
            <person name="Hill C."/>
            <person name="Pang A."/>
            <person name="Hillier L."/>
            <person name="Baker C."/>
            <person name="Armstrong J."/>
            <person name="Shendure J."/>
            <person name="Paten B."/>
            <person name="Wilson R."/>
            <person name="Chao H."/>
            <person name="Schneider V."/>
            <person name="Ventura M."/>
            <person name="Kronenberg Z."/>
            <person name="Murali S."/>
            <person name="Gordon D."/>
            <person name="Cantsilieris S."/>
            <person name="Munson K."/>
            <person name="Nelson B."/>
            <person name="Raja A."/>
            <person name="Underwood J."/>
            <person name="Diekhans M."/>
            <person name="Fiddes I."/>
            <person name="Haussler D."/>
            <person name="Eichler E."/>
        </authorList>
    </citation>
    <scope>NUCLEOTIDE SEQUENCE [LARGE SCALE GENOMIC DNA]</scope>
    <source>
        <strain evidence="2">Yerkes chimp pedigree #C0471</strain>
    </source>
</reference>
<comment type="caution">
    <text evidence="2">The sequence shown here is derived from an EMBL/GenBank/DDBJ whole genome shotgun (WGS) entry which is preliminary data.</text>
</comment>
<gene>
    <name evidence="2" type="ORF">CK820_G0005668</name>
</gene>
<sequence>LPSSAWWTRSKGTSSLMALTSPNCRCTPCAHASPSSCRTPSSSAAPSGPGSLWKGIPHPWV</sequence>
<dbReference type="Proteomes" id="UP000236370">
    <property type="component" value="Unassembled WGS sequence"/>
</dbReference>
<name>A0A2J8P526_PANTR</name>
<accession>A0A2J8P526</accession>
<dbReference type="AlphaFoldDB" id="A0A2J8P526"/>
<feature type="non-terminal residue" evidence="2">
    <location>
        <position position="1"/>
    </location>
</feature>
<dbReference type="EMBL" id="NBAG03000219">
    <property type="protein sequence ID" value="PNI79122.1"/>
    <property type="molecule type" value="Genomic_DNA"/>
</dbReference>
<evidence type="ECO:0000313" key="3">
    <source>
        <dbReference type="Proteomes" id="UP000236370"/>
    </source>
</evidence>
<protein>
    <submittedName>
        <fullName evidence="2">ABCC8 isoform 21</fullName>
    </submittedName>
</protein>
<evidence type="ECO:0000256" key="1">
    <source>
        <dbReference type="SAM" id="MobiDB-lite"/>
    </source>
</evidence>
<evidence type="ECO:0000313" key="2">
    <source>
        <dbReference type="EMBL" id="PNI79122.1"/>
    </source>
</evidence>
<proteinExistence type="predicted"/>
<feature type="compositionally biased region" description="Low complexity" evidence="1">
    <location>
        <begin position="33"/>
        <end position="51"/>
    </location>
</feature>
<organism evidence="2 3">
    <name type="scientific">Pan troglodytes</name>
    <name type="common">Chimpanzee</name>
    <dbReference type="NCBI Taxonomy" id="9598"/>
    <lineage>
        <taxon>Eukaryota</taxon>
        <taxon>Metazoa</taxon>
        <taxon>Chordata</taxon>
        <taxon>Craniata</taxon>
        <taxon>Vertebrata</taxon>
        <taxon>Euteleostomi</taxon>
        <taxon>Mammalia</taxon>
        <taxon>Eutheria</taxon>
        <taxon>Euarchontoglires</taxon>
        <taxon>Primates</taxon>
        <taxon>Haplorrhini</taxon>
        <taxon>Catarrhini</taxon>
        <taxon>Hominidae</taxon>
        <taxon>Pan</taxon>
    </lineage>
</organism>
<feature type="region of interest" description="Disordered" evidence="1">
    <location>
        <begin position="33"/>
        <end position="61"/>
    </location>
</feature>